<dbReference type="Pfam" id="PF01636">
    <property type="entry name" value="APH"/>
    <property type="match status" value="1"/>
</dbReference>
<dbReference type="InterPro" id="IPR002575">
    <property type="entry name" value="Aminoglycoside_PTrfase"/>
</dbReference>
<protein>
    <submittedName>
        <fullName evidence="2">Predicted kinase, aminoglycoside phosphotransferase (APT) family</fullName>
    </submittedName>
</protein>
<dbReference type="InterPro" id="IPR011009">
    <property type="entry name" value="Kinase-like_dom_sf"/>
</dbReference>
<feature type="domain" description="Aminoglycoside phosphotransferase" evidence="1">
    <location>
        <begin position="23"/>
        <end position="258"/>
    </location>
</feature>
<dbReference type="GO" id="GO:0016301">
    <property type="term" value="F:kinase activity"/>
    <property type="evidence" value="ECO:0007669"/>
    <property type="project" value="UniProtKB-KW"/>
</dbReference>
<dbReference type="Gene3D" id="3.30.200.20">
    <property type="entry name" value="Phosphorylase Kinase, domain 1"/>
    <property type="match status" value="1"/>
</dbReference>
<keyword evidence="2" id="KW-0808">Transferase</keyword>
<dbReference type="Gene3D" id="3.90.1200.10">
    <property type="match status" value="1"/>
</dbReference>
<reference evidence="3" key="1">
    <citation type="submission" date="2016-11" db="EMBL/GenBank/DDBJ databases">
        <authorList>
            <person name="Varghese N."/>
            <person name="Submissions S."/>
        </authorList>
    </citation>
    <scope>NUCLEOTIDE SEQUENCE [LARGE SCALE GENOMIC DNA]</scope>
    <source>
        <strain evidence="3">DSM 44671</strain>
    </source>
</reference>
<name>A0A1K1T6L1_9PSEU</name>
<gene>
    <name evidence="2" type="ORF">SAMN04489730_8499</name>
</gene>
<dbReference type="PANTHER" id="PTHR21310:SF15">
    <property type="entry name" value="AMINOGLYCOSIDE PHOSPHOTRANSFERASE DOMAIN-CONTAINING PROTEIN"/>
    <property type="match status" value="1"/>
</dbReference>
<evidence type="ECO:0000313" key="2">
    <source>
        <dbReference type="EMBL" id="SFW92257.1"/>
    </source>
</evidence>
<dbReference type="PANTHER" id="PTHR21310">
    <property type="entry name" value="AMINOGLYCOSIDE PHOSPHOTRANSFERASE-RELATED-RELATED"/>
    <property type="match status" value="1"/>
</dbReference>
<dbReference type="EMBL" id="FPJG01000006">
    <property type="protein sequence ID" value="SFW92257.1"/>
    <property type="molecule type" value="Genomic_DNA"/>
</dbReference>
<dbReference type="InterPro" id="IPR051678">
    <property type="entry name" value="AGP_Transferase"/>
</dbReference>
<proteinExistence type="predicted"/>
<accession>A0A1K1T6L1</accession>
<dbReference type="RefSeq" id="WP_072481501.1">
    <property type="nucleotide sequence ID" value="NZ_FPJG01000006.1"/>
</dbReference>
<organism evidence="2 3">
    <name type="scientific">Amycolatopsis australiensis</name>
    <dbReference type="NCBI Taxonomy" id="546364"/>
    <lineage>
        <taxon>Bacteria</taxon>
        <taxon>Bacillati</taxon>
        <taxon>Actinomycetota</taxon>
        <taxon>Actinomycetes</taxon>
        <taxon>Pseudonocardiales</taxon>
        <taxon>Pseudonocardiaceae</taxon>
        <taxon>Amycolatopsis</taxon>
    </lineage>
</organism>
<evidence type="ECO:0000259" key="1">
    <source>
        <dbReference type="Pfam" id="PF01636"/>
    </source>
</evidence>
<keyword evidence="2" id="KW-0418">Kinase</keyword>
<dbReference type="STRING" id="546364.SAMN04489730_8499"/>
<sequence length="299" mass="31938">MRTETAAALAASGIDPASVVTAAAIGGGTYNTALRLTLADGRRLVLKLAPAAPGLTYEHGLLETEAEYYRLVRGPLPAVVGGGPGFLLMTELPGVPWAGARVTDRPRLRRELGGIVAGLHATTGDGFGYPQDPLRPTWSAAFTAMVDAVLADAARYGVRLPRPAAEIRHLVHRHEPLLDLVTTPVLVHFDLWDGNILLDGGRVSGIIDAERAFWGDPVAEFVSLSLFRPPDAALLAGYQAAGGPAEFGMPAWARLRLYRVYLGLIMLAEMVPRQDTDAERARFVAGHLAKDVDALQRAV</sequence>
<keyword evidence="3" id="KW-1185">Reference proteome</keyword>
<evidence type="ECO:0000313" key="3">
    <source>
        <dbReference type="Proteomes" id="UP000182740"/>
    </source>
</evidence>
<dbReference type="SUPFAM" id="SSF56112">
    <property type="entry name" value="Protein kinase-like (PK-like)"/>
    <property type="match status" value="1"/>
</dbReference>
<dbReference type="Proteomes" id="UP000182740">
    <property type="component" value="Unassembled WGS sequence"/>
</dbReference>
<dbReference type="AlphaFoldDB" id="A0A1K1T6L1"/>